<keyword evidence="2 3" id="KW-0539">Nucleus</keyword>
<evidence type="ECO:0000256" key="3">
    <source>
        <dbReference type="PROSITE-ProRule" id="PRU00267"/>
    </source>
</evidence>
<dbReference type="CDD" id="cd01389">
    <property type="entry name" value="HMG-box_ROX1-like"/>
    <property type="match status" value="1"/>
</dbReference>
<dbReference type="PROSITE" id="PS50118">
    <property type="entry name" value="HMG_BOX_2"/>
    <property type="match status" value="1"/>
</dbReference>
<feature type="compositionally biased region" description="Pro residues" evidence="4">
    <location>
        <begin position="113"/>
        <end position="124"/>
    </location>
</feature>
<name>A0AAD6XL73_9AGAR</name>
<dbReference type="GO" id="GO:0000981">
    <property type="term" value="F:DNA-binding transcription factor activity, RNA polymerase II-specific"/>
    <property type="evidence" value="ECO:0007669"/>
    <property type="project" value="TreeGrafter"/>
</dbReference>
<feature type="region of interest" description="Disordered" evidence="4">
    <location>
        <begin position="393"/>
        <end position="456"/>
    </location>
</feature>
<protein>
    <recommendedName>
        <fullName evidence="5">HMG box domain-containing protein</fullName>
    </recommendedName>
</protein>
<dbReference type="EMBL" id="JARJCN010000063">
    <property type="protein sequence ID" value="KAJ7078896.1"/>
    <property type="molecule type" value="Genomic_DNA"/>
</dbReference>
<feature type="domain" description="HMG box" evidence="5">
    <location>
        <begin position="16"/>
        <end position="80"/>
    </location>
</feature>
<feature type="compositionally biased region" description="Polar residues" evidence="4">
    <location>
        <begin position="445"/>
        <end position="456"/>
    </location>
</feature>
<gene>
    <name evidence="6" type="ORF">B0H15DRAFT_914535</name>
</gene>
<dbReference type="Gene3D" id="1.10.30.10">
    <property type="entry name" value="High mobility group box domain"/>
    <property type="match status" value="1"/>
</dbReference>
<dbReference type="Proteomes" id="UP001222325">
    <property type="component" value="Unassembled WGS sequence"/>
</dbReference>
<dbReference type="SUPFAM" id="SSF47095">
    <property type="entry name" value="HMG-box"/>
    <property type="match status" value="1"/>
</dbReference>
<reference evidence="6" key="1">
    <citation type="submission" date="2023-03" db="EMBL/GenBank/DDBJ databases">
        <title>Massive genome expansion in bonnet fungi (Mycena s.s.) driven by repeated elements and novel gene families across ecological guilds.</title>
        <authorList>
            <consortium name="Lawrence Berkeley National Laboratory"/>
            <person name="Harder C.B."/>
            <person name="Miyauchi S."/>
            <person name="Viragh M."/>
            <person name="Kuo A."/>
            <person name="Thoen E."/>
            <person name="Andreopoulos B."/>
            <person name="Lu D."/>
            <person name="Skrede I."/>
            <person name="Drula E."/>
            <person name="Henrissat B."/>
            <person name="Morin E."/>
            <person name="Kohler A."/>
            <person name="Barry K."/>
            <person name="LaButti K."/>
            <person name="Morin E."/>
            <person name="Salamov A."/>
            <person name="Lipzen A."/>
            <person name="Mereny Z."/>
            <person name="Hegedus B."/>
            <person name="Baldrian P."/>
            <person name="Stursova M."/>
            <person name="Weitz H."/>
            <person name="Taylor A."/>
            <person name="Grigoriev I.V."/>
            <person name="Nagy L.G."/>
            <person name="Martin F."/>
            <person name="Kauserud H."/>
        </authorList>
    </citation>
    <scope>NUCLEOTIDE SEQUENCE</scope>
    <source>
        <strain evidence="6">CBHHK173m</strain>
    </source>
</reference>
<feature type="region of interest" description="Disordered" evidence="4">
    <location>
        <begin position="1"/>
        <end position="22"/>
    </location>
</feature>
<dbReference type="InterPro" id="IPR009071">
    <property type="entry name" value="HMG_box_dom"/>
</dbReference>
<evidence type="ECO:0000256" key="2">
    <source>
        <dbReference type="ARBA" id="ARBA00023242"/>
    </source>
</evidence>
<sequence length="456" mass="49756">MVGPTRTPPGKKTVQPPRPPNAWILYRSEKSKIIGRKAQSDVSKEISAMWKAESPHVRAEYERRADLKKAEHHAMYPQYRFQPVKKEEKERLREVKKQEKERRKEAQRRGRVNPPPPPPPPPASHVPRHYAPSIVLDPLAPYYQAEQRYGPSGPTPPISAANSPSGSSSSEITQSRVEESSASPQTNASPYPQTPSSVYQSPALPHSSFGNVFGASQSPEPDSSQGSEASGPSQWKDLQSPPLISTGGEWFDSQQQPRAPQEFLSFELPDPSQWAGHDAANYGDLQAILSATGDPSIFMLNNFDAQSLLDHPTGQLEVSLGHMTFPAFDDPIPNMSDFPFYIPQSYSNDNGATGLSGDFVPLFPAMESQPAPAQDLSGNYNAEEYLNFDGNAADAFSSRPAPVEQRSTDTSRSYVPPAGASRSSTRRPGGTWHRSPGSPVAAAIDQSSRSTWGVPA</sequence>
<feature type="region of interest" description="Disordered" evidence="4">
    <location>
        <begin position="52"/>
        <end position="259"/>
    </location>
</feature>
<comment type="caution">
    <text evidence="6">The sequence shown here is derived from an EMBL/GenBank/DDBJ whole genome shotgun (WGS) entry which is preliminary data.</text>
</comment>
<feature type="compositionally biased region" description="Polar residues" evidence="4">
    <location>
        <begin position="171"/>
        <end position="200"/>
    </location>
</feature>
<accession>A0AAD6XL73</accession>
<dbReference type="PANTHER" id="PTHR45789">
    <property type="entry name" value="FI18025P1"/>
    <property type="match status" value="1"/>
</dbReference>
<dbReference type="GO" id="GO:0005634">
    <property type="term" value="C:nucleus"/>
    <property type="evidence" value="ECO:0007669"/>
    <property type="project" value="UniProtKB-UniRule"/>
</dbReference>
<dbReference type="AlphaFoldDB" id="A0AAD6XL73"/>
<evidence type="ECO:0000313" key="6">
    <source>
        <dbReference type="EMBL" id="KAJ7078896.1"/>
    </source>
</evidence>
<evidence type="ECO:0000313" key="7">
    <source>
        <dbReference type="Proteomes" id="UP001222325"/>
    </source>
</evidence>
<dbReference type="SMART" id="SM00398">
    <property type="entry name" value="HMG"/>
    <property type="match status" value="1"/>
</dbReference>
<dbReference type="Pfam" id="PF00505">
    <property type="entry name" value="HMG_box"/>
    <property type="match status" value="1"/>
</dbReference>
<evidence type="ECO:0000256" key="1">
    <source>
        <dbReference type="ARBA" id="ARBA00023125"/>
    </source>
</evidence>
<feature type="DNA-binding region" description="HMG box" evidence="3">
    <location>
        <begin position="16"/>
        <end position="80"/>
    </location>
</feature>
<evidence type="ECO:0000259" key="5">
    <source>
        <dbReference type="PROSITE" id="PS50118"/>
    </source>
</evidence>
<evidence type="ECO:0000256" key="4">
    <source>
        <dbReference type="SAM" id="MobiDB-lite"/>
    </source>
</evidence>
<feature type="compositionally biased region" description="Basic and acidic residues" evidence="4">
    <location>
        <begin position="84"/>
        <end position="108"/>
    </location>
</feature>
<dbReference type="InterPro" id="IPR051356">
    <property type="entry name" value="SOX/SOX-like_TF"/>
</dbReference>
<proteinExistence type="predicted"/>
<dbReference type="InterPro" id="IPR036910">
    <property type="entry name" value="HMG_box_dom_sf"/>
</dbReference>
<keyword evidence="7" id="KW-1185">Reference proteome</keyword>
<dbReference type="GO" id="GO:0000978">
    <property type="term" value="F:RNA polymerase II cis-regulatory region sequence-specific DNA binding"/>
    <property type="evidence" value="ECO:0007669"/>
    <property type="project" value="TreeGrafter"/>
</dbReference>
<keyword evidence="1 3" id="KW-0238">DNA-binding</keyword>
<feature type="compositionally biased region" description="Low complexity" evidence="4">
    <location>
        <begin position="158"/>
        <end position="170"/>
    </location>
</feature>
<dbReference type="PANTHER" id="PTHR45789:SF2">
    <property type="entry name" value="FI18025P1"/>
    <property type="match status" value="1"/>
</dbReference>
<organism evidence="6 7">
    <name type="scientific">Mycena belliarum</name>
    <dbReference type="NCBI Taxonomy" id="1033014"/>
    <lineage>
        <taxon>Eukaryota</taxon>
        <taxon>Fungi</taxon>
        <taxon>Dikarya</taxon>
        <taxon>Basidiomycota</taxon>
        <taxon>Agaricomycotina</taxon>
        <taxon>Agaricomycetes</taxon>
        <taxon>Agaricomycetidae</taxon>
        <taxon>Agaricales</taxon>
        <taxon>Marasmiineae</taxon>
        <taxon>Mycenaceae</taxon>
        <taxon>Mycena</taxon>
    </lineage>
</organism>
<feature type="compositionally biased region" description="Polar residues" evidence="4">
    <location>
        <begin position="208"/>
        <end position="237"/>
    </location>
</feature>
<feature type="compositionally biased region" description="Basic and acidic residues" evidence="4">
    <location>
        <begin position="53"/>
        <end position="74"/>
    </location>
</feature>